<dbReference type="InterPro" id="IPR032508">
    <property type="entry name" value="FecR_C"/>
</dbReference>
<dbReference type="KEGG" id="pseg:D3H65_02815"/>
<feature type="transmembrane region" description="Helical" evidence="1">
    <location>
        <begin position="96"/>
        <end position="115"/>
    </location>
</feature>
<name>A0A3B7MQU0_9BACT</name>
<dbReference type="InterPro" id="IPR012373">
    <property type="entry name" value="Ferrdict_sens_TM"/>
</dbReference>
<feature type="domain" description="Protein FecR C-terminal" evidence="3">
    <location>
        <begin position="259"/>
        <end position="328"/>
    </location>
</feature>
<evidence type="ECO:0000259" key="2">
    <source>
        <dbReference type="Pfam" id="PF04773"/>
    </source>
</evidence>
<dbReference type="RefSeq" id="WP_119048799.1">
    <property type="nucleotide sequence ID" value="NZ_CP032157.1"/>
</dbReference>
<dbReference type="Gene3D" id="3.55.50.30">
    <property type="match status" value="1"/>
</dbReference>
<dbReference type="GO" id="GO:0016989">
    <property type="term" value="F:sigma factor antagonist activity"/>
    <property type="evidence" value="ECO:0007669"/>
    <property type="project" value="TreeGrafter"/>
</dbReference>
<dbReference type="Gene3D" id="2.60.120.1440">
    <property type="match status" value="1"/>
</dbReference>
<feature type="domain" description="FecR protein" evidence="2">
    <location>
        <begin position="123"/>
        <end position="217"/>
    </location>
</feature>
<keyword evidence="1" id="KW-0472">Membrane</keyword>
<dbReference type="Pfam" id="PF04773">
    <property type="entry name" value="FecR"/>
    <property type="match status" value="1"/>
</dbReference>
<evidence type="ECO:0000313" key="5">
    <source>
        <dbReference type="Proteomes" id="UP000263900"/>
    </source>
</evidence>
<sequence length="330" mass="37280">MEKTFSTVEDIIADEDFQSWYLSGDQAAGQWWEARMAQDPALGLLLAEAREYMAALIIREQEVPAAQAAAAEQRLMTRLTGDTTTPVVHLKRRNKAWWWAAAAVLLIGVSTVVWMNRPTPAAQMQTAYGEIRKQQLPDGSTVMLNANSEISYHDGWKEGTAREIWLKGEAFFHVSKTPSKDRFIVHTERFDVVVTGTQFNVMNRAGKTNVMLTEGSVTLKMKDGTEINMKPGQFVEFNEQQPKIKTAREENVLAWKDKKLFFEKTTLRVAVQQIEELYGVKISLANDKIGDKPISGIMMNDNLDVLLQALEATSEFHVVRKTNNEILITE</sequence>
<accession>A0A3B7MQU0</accession>
<dbReference type="PANTHER" id="PTHR30273">
    <property type="entry name" value="PERIPLASMIC SIGNAL SENSOR AND SIGMA FACTOR ACTIVATOR FECR-RELATED"/>
    <property type="match status" value="1"/>
</dbReference>
<gene>
    <name evidence="4" type="ORF">D3H65_02815</name>
</gene>
<keyword evidence="5" id="KW-1185">Reference proteome</keyword>
<dbReference type="InterPro" id="IPR006860">
    <property type="entry name" value="FecR"/>
</dbReference>
<reference evidence="4 5" key="1">
    <citation type="submission" date="2018-09" db="EMBL/GenBank/DDBJ databases">
        <title>Genome sequencing of strain 6GH32-13.</title>
        <authorList>
            <person name="Weon H.-Y."/>
            <person name="Heo J."/>
            <person name="Kwon S.-W."/>
        </authorList>
    </citation>
    <scope>NUCLEOTIDE SEQUENCE [LARGE SCALE GENOMIC DNA]</scope>
    <source>
        <strain evidence="4 5">5GH32-13</strain>
    </source>
</reference>
<protein>
    <submittedName>
        <fullName evidence="4">DUF4974 domain-containing protein</fullName>
    </submittedName>
</protein>
<dbReference type="Proteomes" id="UP000263900">
    <property type="component" value="Chromosome"/>
</dbReference>
<dbReference type="PIRSF" id="PIRSF018266">
    <property type="entry name" value="FecR"/>
    <property type="match status" value="1"/>
</dbReference>
<evidence type="ECO:0000259" key="3">
    <source>
        <dbReference type="Pfam" id="PF16344"/>
    </source>
</evidence>
<keyword evidence="1" id="KW-0812">Transmembrane</keyword>
<organism evidence="4 5">
    <name type="scientific">Paraflavitalea soli</name>
    <dbReference type="NCBI Taxonomy" id="2315862"/>
    <lineage>
        <taxon>Bacteria</taxon>
        <taxon>Pseudomonadati</taxon>
        <taxon>Bacteroidota</taxon>
        <taxon>Chitinophagia</taxon>
        <taxon>Chitinophagales</taxon>
        <taxon>Chitinophagaceae</taxon>
        <taxon>Paraflavitalea</taxon>
    </lineage>
</organism>
<dbReference type="EMBL" id="CP032157">
    <property type="protein sequence ID" value="AXY72961.1"/>
    <property type="molecule type" value="Genomic_DNA"/>
</dbReference>
<proteinExistence type="predicted"/>
<evidence type="ECO:0000313" key="4">
    <source>
        <dbReference type="EMBL" id="AXY72961.1"/>
    </source>
</evidence>
<dbReference type="Pfam" id="PF16344">
    <property type="entry name" value="FecR_C"/>
    <property type="match status" value="1"/>
</dbReference>
<dbReference type="OrthoDB" id="923517at2"/>
<evidence type="ECO:0000256" key="1">
    <source>
        <dbReference type="SAM" id="Phobius"/>
    </source>
</evidence>
<keyword evidence="1" id="KW-1133">Transmembrane helix</keyword>
<dbReference type="PANTHER" id="PTHR30273:SF2">
    <property type="entry name" value="PROTEIN FECR"/>
    <property type="match status" value="1"/>
</dbReference>
<dbReference type="AlphaFoldDB" id="A0A3B7MQU0"/>